<dbReference type="PANTHER" id="PTHR43434:SF20">
    <property type="entry name" value="5'-NUCLEOTIDASE"/>
    <property type="match status" value="1"/>
</dbReference>
<dbReference type="InterPro" id="IPR050155">
    <property type="entry name" value="HAD-like_hydrolase_sf"/>
</dbReference>
<dbReference type="Pfam" id="PF13419">
    <property type="entry name" value="HAD_2"/>
    <property type="match status" value="1"/>
</dbReference>
<name>A0ABT4CR49_9CLOT</name>
<dbReference type="GO" id="GO:0016787">
    <property type="term" value="F:hydrolase activity"/>
    <property type="evidence" value="ECO:0007669"/>
    <property type="project" value="UniProtKB-KW"/>
</dbReference>
<dbReference type="Gene3D" id="1.10.150.240">
    <property type="entry name" value="Putative phosphatase, domain 2"/>
    <property type="match status" value="1"/>
</dbReference>
<proteinExistence type="predicted"/>
<keyword evidence="2" id="KW-1185">Reference proteome</keyword>
<dbReference type="PANTHER" id="PTHR43434">
    <property type="entry name" value="PHOSPHOGLYCOLATE PHOSPHATASE"/>
    <property type="match status" value="1"/>
</dbReference>
<dbReference type="InterPro" id="IPR041492">
    <property type="entry name" value="HAD_2"/>
</dbReference>
<dbReference type="RefSeq" id="WP_268050267.1">
    <property type="nucleotide sequence ID" value="NZ_JAPQES010000004.1"/>
</dbReference>
<evidence type="ECO:0000313" key="2">
    <source>
        <dbReference type="Proteomes" id="UP001079657"/>
    </source>
</evidence>
<dbReference type="EMBL" id="JAPQES010000004">
    <property type="protein sequence ID" value="MCY6371403.1"/>
    <property type="molecule type" value="Genomic_DNA"/>
</dbReference>
<dbReference type="InterPro" id="IPR036412">
    <property type="entry name" value="HAD-like_sf"/>
</dbReference>
<sequence>MSKYDVILFDLDGTVTDSKLGIAKSVQYSLSKYDIMVENLDDLEKFIGPPLLDSFQEFYLFDETKANEAVKHFREYFSKQGIFENAVYPKLPELLEELKKLNKTLIIATSKPTVFAKKILDHFNLSQYFSSIVGSNLDGTRTSKSEVINFVLSTLPNISKKNIVMVGDRKHDILGARQNGLDSIAVTYGYGTTEEFKKAEPTYYAESIDDLLELLK</sequence>
<dbReference type="NCBIfam" id="TIGR01549">
    <property type="entry name" value="HAD-SF-IA-v1"/>
    <property type="match status" value="1"/>
</dbReference>
<dbReference type="InterPro" id="IPR023198">
    <property type="entry name" value="PGP-like_dom2"/>
</dbReference>
<reference evidence="1" key="1">
    <citation type="submission" date="2022-12" db="EMBL/GenBank/DDBJ databases">
        <authorList>
            <person name="Wang J."/>
        </authorList>
    </citation>
    <scope>NUCLEOTIDE SEQUENCE</scope>
    <source>
        <strain evidence="1">HY-42-06</strain>
    </source>
</reference>
<dbReference type="SFLD" id="SFLDS00003">
    <property type="entry name" value="Haloacid_Dehalogenase"/>
    <property type="match status" value="1"/>
</dbReference>
<dbReference type="InterPro" id="IPR023214">
    <property type="entry name" value="HAD_sf"/>
</dbReference>
<keyword evidence="1" id="KW-0378">Hydrolase</keyword>
<organism evidence="1 2">
    <name type="scientific">Clostridium ganghwense</name>
    <dbReference type="NCBI Taxonomy" id="312089"/>
    <lineage>
        <taxon>Bacteria</taxon>
        <taxon>Bacillati</taxon>
        <taxon>Bacillota</taxon>
        <taxon>Clostridia</taxon>
        <taxon>Eubacteriales</taxon>
        <taxon>Clostridiaceae</taxon>
        <taxon>Clostridium</taxon>
    </lineage>
</organism>
<dbReference type="InterPro" id="IPR006439">
    <property type="entry name" value="HAD-SF_hydro_IA"/>
</dbReference>
<evidence type="ECO:0000313" key="1">
    <source>
        <dbReference type="EMBL" id="MCY6371403.1"/>
    </source>
</evidence>
<protein>
    <submittedName>
        <fullName evidence="1">HAD family hydrolase</fullName>
    </submittedName>
</protein>
<dbReference type="SUPFAM" id="SSF56784">
    <property type="entry name" value="HAD-like"/>
    <property type="match status" value="1"/>
</dbReference>
<dbReference type="CDD" id="cd04302">
    <property type="entry name" value="HAD_5NT"/>
    <property type="match status" value="1"/>
</dbReference>
<comment type="caution">
    <text evidence="1">The sequence shown here is derived from an EMBL/GenBank/DDBJ whole genome shotgun (WGS) entry which is preliminary data.</text>
</comment>
<dbReference type="Gene3D" id="3.40.50.1000">
    <property type="entry name" value="HAD superfamily/HAD-like"/>
    <property type="match status" value="1"/>
</dbReference>
<accession>A0ABT4CR49</accession>
<dbReference type="SFLD" id="SFLDG01129">
    <property type="entry name" value="C1.5:_HAD__Beta-PGM__Phosphata"/>
    <property type="match status" value="1"/>
</dbReference>
<dbReference type="Proteomes" id="UP001079657">
    <property type="component" value="Unassembled WGS sequence"/>
</dbReference>
<gene>
    <name evidence="1" type="ORF">OXH55_12205</name>
</gene>